<reference evidence="1 2" key="1">
    <citation type="submission" date="2024-01" db="EMBL/GenBank/DDBJ databases">
        <title>The genomes of 5 underutilized Papilionoideae crops provide insights into root nodulation and disease resistance.</title>
        <authorList>
            <person name="Yuan L."/>
        </authorList>
    </citation>
    <scope>NUCLEOTIDE SEQUENCE [LARGE SCALE GENOMIC DNA]</scope>
    <source>
        <strain evidence="1">LY-2023</strain>
        <tissue evidence="1">Leaf</tissue>
    </source>
</reference>
<comment type="caution">
    <text evidence="1">The sequence shown here is derived from an EMBL/GenBank/DDBJ whole genome shotgun (WGS) entry which is preliminary data.</text>
</comment>
<name>A0AAN9JLB2_CLITE</name>
<evidence type="ECO:0000313" key="2">
    <source>
        <dbReference type="Proteomes" id="UP001359559"/>
    </source>
</evidence>
<gene>
    <name evidence="1" type="ORF">RJT34_11932</name>
</gene>
<accession>A0AAN9JLB2</accession>
<organism evidence="1 2">
    <name type="scientific">Clitoria ternatea</name>
    <name type="common">Butterfly pea</name>
    <dbReference type="NCBI Taxonomy" id="43366"/>
    <lineage>
        <taxon>Eukaryota</taxon>
        <taxon>Viridiplantae</taxon>
        <taxon>Streptophyta</taxon>
        <taxon>Embryophyta</taxon>
        <taxon>Tracheophyta</taxon>
        <taxon>Spermatophyta</taxon>
        <taxon>Magnoliopsida</taxon>
        <taxon>eudicotyledons</taxon>
        <taxon>Gunneridae</taxon>
        <taxon>Pentapetalae</taxon>
        <taxon>rosids</taxon>
        <taxon>fabids</taxon>
        <taxon>Fabales</taxon>
        <taxon>Fabaceae</taxon>
        <taxon>Papilionoideae</taxon>
        <taxon>50 kb inversion clade</taxon>
        <taxon>NPAAA clade</taxon>
        <taxon>indigoferoid/millettioid clade</taxon>
        <taxon>Phaseoleae</taxon>
        <taxon>Clitoria</taxon>
    </lineage>
</organism>
<proteinExistence type="predicted"/>
<keyword evidence="2" id="KW-1185">Reference proteome</keyword>
<dbReference type="AlphaFoldDB" id="A0AAN9JLB2"/>
<protein>
    <submittedName>
        <fullName evidence="1">Uncharacterized protein</fullName>
    </submittedName>
</protein>
<evidence type="ECO:0000313" key="1">
    <source>
        <dbReference type="EMBL" id="KAK7301073.1"/>
    </source>
</evidence>
<sequence>MSYRLGWIDESIVKRVEDFLKQAKLPTASTETMTVDMFKFVMATEEFKKLKDLKVVSDDIGITKMLESDIESNQKKISAWKNLKHQTLTQGGDNISNGFNTPVVPNSFVSPSSLI</sequence>
<dbReference type="Proteomes" id="UP001359559">
    <property type="component" value="Unassembled WGS sequence"/>
</dbReference>
<dbReference type="EMBL" id="JAYKXN010000003">
    <property type="protein sequence ID" value="KAK7301073.1"/>
    <property type="molecule type" value="Genomic_DNA"/>
</dbReference>